<feature type="non-terminal residue" evidence="4">
    <location>
        <position position="802"/>
    </location>
</feature>
<organism evidence="4 5">
    <name type="scientific">Balaenoptera physalus</name>
    <name type="common">Fin whale</name>
    <name type="synonym">Balaena physalus</name>
    <dbReference type="NCBI Taxonomy" id="9770"/>
    <lineage>
        <taxon>Eukaryota</taxon>
        <taxon>Metazoa</taxon>
        <taxon>Chordata</taxon>
        <taxon>Craniata</taxon>
        <taxon>Vertebrata</taxon>
        <taxon>Euteleostomi</taxon>
        <taxon>Mammalia</taxon>
        <taxon>Eutheria</taxon>
        <taxon>Laurasiatheria</taxon>
        <taxon>Artiodactyla</taxon>
        <taxon>Whippomorpha</taxon>
        <taxon>Cetacea</taxon>
        <taxon>Mysticeti</taxon>
        <taxon>Balaenopteridae</taxon>
        <taxon>Balaenoptera</taxon>
    </lineage>
</organism>
<dbReference type="Gene3D" id="2.10.25.10">
    <property type="entry name" value="Laminin"/>
    <property type="match status" value="1"/>
</dbReference>
<dbReference type="InterPro" id="IPR036084">
    <property type="entry name" value="Ser_inhib-like_sf"/>
</dbReference>
<evidence type="ECO:0000313" key="5">
    <source>
        <dbReference type="Proteomes" id="UP000437017"/>
    </source>
</evidence>
<dbReference type="InterPro" id="IPR050780">
    <property type="entry name" value="Mucin_vWF_Thrombospondin_sf"/>
</dbReference>
<feature type="transmembrane region" description="Helical" evidence="2">
    <location>
        <begin position="666"/>
        <end position="688"/>
    </location>
</feature>
<dbReference type="SMART" id="SM00832">
    <property type="entry name" value="C8"/>
    <property type="match status" value="2"/>
</dbReference>
<dbReference type="AlphaFoldDB" id="A0A643CHB4"/>
<dbReference type="InterPro" id="IPR014853">
    <property type="entry name" value="VWF/SSPO/ZAN-like_Cys-rich_dom"/>
</dbReference>
<dbReference type="Proteomes" id="UP000437017">
    <property type="component" value="Unassembled WGS sequence"/>
</dbReference>
<protein>
    <recommendedName>
        <fullName evidence="3">VWF/SSPO/Zonadhesin-like cysteine-rich domain-containing protein</fullName>
    </recommendedName>
</protein>
<dbReference type="SUPFAM" id="SSF57567">
    <property type="entry name" value="Serine protease inhibitors"/>
    <property type="match status" value="1"/>
</dbReference>
<feature type="non-terminal residue" evidence="4">
    <location>
        <position position="1"/>
    </location>
</feature>
<dbReference type="EMBL" id="SGJD01001529">
    <property type="protein sequence ID" value="KAB0399569.1"/>
    <property type="molecule type" value="Genomic_DNA"/>
</dbReference>
<dbReference type="PANTHER" id="PTHR11339:SF374">
    <property type="entry name" value="ZONADHESIN"/>
    <property type="match status" value="1"/>
</dbReference>
<feature type="domain" description="VWF/SSPO/Zonadhesin-like cysteine-rich" evidence="3">
    <location>
        <begin position="95"/>
        <end position="159"/>
    </location>
</feature>
<evidence type="ECO:0000256" key="2">
    <source>
        <dbReference type="SAM" id="Phobius"/>
    </source>
</evidence>
<proteinExistence type="predicted"/>
<dbReference type="Pfam" id="PF01826">
    <property type="entry name" value="TIL"/>
    <property type="match status" value="1"/>
</dbReference>
<dbReference type="GO" id="GO:0005615">
    <property type="term" value="C:extracellular space"/>
    <property type="evidence" value="ECO:0007669"/>
    <property type="project" value="TreeGrafter"/>
</dbReference>
<gene>
    <name evidence="4" type="ORF">E2I00_005450</name>
</gene>
<dbReference type="Pfam" id="PF08742">
    <property type="entry name" value="C8"/>
    <property type="match status" value="3"/>
</dbReference>
<dbReference type="CDD" id="cd19941">
    <property type="entry name" value="TIL"/>
    <property type="match status" value="1"/>
</dbReference>
<dbReference type="GO" id="GO:0031012">
    <property type="term" value="C:extracellular matrix"/>
    <property type="evidence" value="ECO:0007669"/>
    <property type="project" value="TreeGrafter"/>
</dbReference>
<evidence type="ECO:0000259" key="3">
    <source>
        <dbReference type="SMART" id="SM00832"/>
    </source>
</evidence>
<sequence length="802" mass="86342">QFCPENSHWETCANICGASCPHEEVPLTCHRPCREGCVCNAGYVFTGGARGDGAACLLRAGAWRCRVPRGSTWVSGDPHYLTFDGATFTTQGVWHYVLSCACPGHKGPFQACDEPAKAQVPMESHVHDLCATGGSREILCTVLGSYAQWCQQHGIPMQPRGHLVVCDQNYRALYPGALLDPQGPFASCPSETNPDAYIFSGICDLCLAGGSDRILCLALQKYTAVCQGANVTIGPWRNSSFCAATGPKHSGYQLCLDPCRARHLGVPHRFMPILAEQAPRPLLFRVLRPDPNFCLPQASTMPCLGQLGWARDAYLASLPDELMHLLLQLRQTRTFPRQLRALLGSVAASNRNFCSLHVSFLYRKEEELSSWGLKTRVILEWGQQVQVTGQKGEQLYRVLANSSGPFAECQWYEDPVSSMQARVFNLCQYGPGNRVLCAAGGLRRAPHPAWLHGGLLLLPGLCPESGHLRMAHLLRLLPAGLLHPSGSWGATHGHLRPGVRGPQAWTPTRVPPSGLRAPRTVLPAQGCLGLPPHALQDILTLRRPSPAHIQWDSPPVLRAWPGDTDQNMLPHHTPPHSLSGALGCHVGPAGVCGHGRMAAVTAGGTIWGGPDCWGPDRPYGTCSEDMEPRIHLENCVHDLYATGGSRETLCAVLGSYAQECHITITMITSIIIITTTILLSIATINTIISTITSSWSALPTATTSSAALRVPAPALSPPCPTSAQQEGCQCDTGFVLSGTDGVPPVQPLGTHTFNGRTAEFPGICASVFAKSCGSSSTLFFFKVEVGREDRSISKMSIQVNGT</sequence>
<evidence type="ECO:0000313" key="4">
    <source>
        <dbReference type="EMBL" id="KAB0399569.1"/>
    </source>
</evidence>
<feature type="domain" description="VWF/SSPO/Zonadhesin-like cysteine-rich" evidence="3">
    <location>
        <begin position="168"/>
        <end position="243"/>
    </location>
</feature>
<keyword evidence="2" id="KW-0812">Transmembrane</keyword>
<dbReference type="OrthoDB" id="9445933at2759"/>
<keyword evidence="2" id="KW-1133">Transmembrane helix</keyword>
<keyword evidence="2" id="KW-0472">Membrane</keyword>
<dbReference type="PANTHER" id="PTHR11339">
    <property type="entry name" value="EXTRACELLULAR MATRIX GLYCOPROTEIN RELATED"/>
    <property type="match status" value="1"/>
</dbReference>
<evidence type="ECO:0000256" key="1">
    <source>
        <dbReference type="ARBA" id="ARBA00023157"/>
    </source>
</evidence>
<keyword evidence="5" id="KW-1185">Reference proteome</keyword>
<reference evidence="4 5" key="1">
    <citation type="journal article" date="2019" name="PLoS ONE">
        <title>Genomic analyses reveal an absence of contemporary introgressive admixture between fin whales and blue whales, despite known hybrids.</title>
        <authorList>
            <person name="Westbury M.V."/>
            <person name="Petersen B."/>
            <person name="Lorenzen E.D."/>
        </authorList>
    </citation>
    <scope>NUCLEOTIDE SEQUENCE [LARGE SCALE GENOMIC DNA]</scope>
    <source>
        <strain evidence="4">FinWhale-01</strain>
    </source>
</reference>
<accession>A0A643CHB4</accession>
<comment type="caution">
    <text evidence="4">The sequence shown here is derived from an EMBL/GenBank/DDBJ whole genome shotgun (WGS) entry which is preliminary data.</text>
</comment>
<keyword evidence="1" id="KW-1015">Disulfide bond</keyword>
<name>A0A643CHB4_BALPH</name>
<dbReference type="InterPro" id="IPR002919">
    <property type="entry name" value="TIL_dom"/>
</dbReference>